<feature type="non-terminal residue" evidence="12">
    <location>
        <position position="347"/>
    </location>
</feature>
<dbReference type="PANTHER" id="PTHR45754:SF3">
    <property type="entry name" value="METHYLENETETRAHYDROFOLATE REDUCTASE (NADPH)"/>
    <property type="match status" value="1"/>
</dbReference>
<dbReference type="InterPro" id="IPR003171">
    <property type="entry name" value="Mehydrof_redctse-like"/>
</dbReference>
<comment type="cofactor">
    <cofactor evidence="1">
        <name>FAD</name>
        <dbReference type="ChEBI" id="CHEBI:57692"/>
    </cofactor>
</comment>
<gene>
    <name evidence="12" type="ORF">METZ01_LOCUS248570</name>
</gene>
<comment type="pathway">
    <text evidence="2">One-carbon metabolism; tetrahydrofolate interconversion.</text>
</comment>
<comment type="pathway">
    <text evidence="10">Amino-acid biosynthesis; L-methionine biosynthesis via de novo pathway.</text>
</comment>
<name>A0A382I7X3_9ZZZZ</name>
<dbReference type="GO" id="GO:0071949">
    <property type="term" value="F:FAD binding"/>
    <property type="evidence" value="ECO:0007669"/>
    <property type="project" value="TreeGrafter"/>
</dbReference>
<evidence type="ECO:0000256" key="3">
    <source>
        <dbReference type="ARBA" id="ARBA00006743"/>
    </source>
</evidence>
<dbReference type="AlphaFoldDB" id="A0A382I7X3"/>
<dbReference type="CDD" id="cd00537">
    <property type="entry name" value="MTHFR"/>
    <property type="match status" value="1"/>
</dbReference>
<dbReference type="SUPFAM" id="SSF51730">
    <property type="entry name" value="FAD-linked oxidoreductase"/>
    <property type="match status" value="1"/>
</dbReference>
<evidence type="ECO:0000256" key="9">
    <source>
        <dbReference type="ARBA" id="ARBA00023167"/>
    </source>
</evidence>
<dbReference type="NCBIfam" id="TIGR00676">
    <property type="entry name" value="fadh2"/>
    <property type="match status" value="1"/>
</dbReference>
<evidence type="ECO:0000313" key="12">
    <source>
        <dbReference type="EMBL" id="SVB95716.1"/>
    </source>
</evidence>
<keyword evidence="8" id="KW-0520">NAD</keyword>
<evidence type="ECO:0000256" key="2">
    <source>
        <dbReference type="ARBA" id="ARBA00004777"/>
    </source>
</evidence>
<evidence type="ECO:0000256" key="1">
    <source>
        <dbReference type="ARBA" id="ARBA00001974"/>
    </source>
</evidence>
<dbReference type="EC" id="1.5.1.54" evidence="11"/>
<dbReference type="GO" id="GO:0009086">
    <property type="term" value="P:methionine biosynthetic process"/>
    <property type="evidence" value="ECO:0007669"/>
    <property type="project" value="UniProtKB-KW"/>
</dbReference>
<keyword evidence="7" id="KW-0560">Oxidoreductase</keyword>
<dbReference type="InterPro" id="IPR029041">
    <property type="entry name" value="FAD-linked_oxidoreductase-like"/>
</dbReference>
<evidence type="ECO:0000256" key="6">
    <source>
        <dbReference type="ARBA" id="ARBA00022827"/>
    </source>
</evidence>
<accession>A0A382I7X3</accession>
<dbReference type="EMBL" id="UINC01065738">
    <property type="protein sequence ID" value="SVB95716.1"/>
    <property type="molecule type" value="Genomic_DNA"/>
</dbReference>
<keyword evidence="9" id="KW-0486">Methionine biosynthesis</keyword>
<comment type="similarity">
    <text evidence="3">Belongs to the methylenetetrahydrofolate reductase family.</text>
</comment>
<keyword evidence="4" id="KW-0028">Amino-acid biosynthesis</keyword>
<evidence type="ECO:0000256" key="11">
    <source>
        <dbReference type="ARBA" id="ARBA00034529"/>
    </source>
</evidence>
<evidence type="ECO:0000256" key="7">
    <source>
        <dbReference type="ARBA" id="ARBA00023002"/>
    </source>
</evidence>
<dbReference type="InterPro" id="IPR004620">
    <property type="entry name" value="MTHF_reductase_bac"/>
</dbReference>
<keyword evidence="6" id="KW-0274">FAD</keyword>
<protein>
    <recommendedName>
        <fullName evidence="11">methylenetetrahydrofolate reductase (NADH)</fullName>
        <ecNumber evidence="11">1.5.1.54</ecNumber>
    </recommendedName>
</protein>
<sequence length="347" mass="39143">MSKSTIQKNNFKATDLNLDGFHNDCKVANINLADLGEKNMSLNMKNLLTHLHHPHSVKDYQGDEDPSTVKISEYWGKTPKQLKNPKISFEFFPPRSDAAKKSLKEAHRKLSSINPEYFSVTFGALGSSQNATFDTIVNLLKDTKIPITPHLTCVGTNKKQVTNLLDEYIIQGVNQVMILKGDAPNAIVKKGDFEYANEMVKFIKENYENIDILVGAYPEKHPHSNCVGKDIDFFVDKVNAGATRAVTQYFYNIDAYFSFVDEVQKLGVDIPIIPGIMPITNYDNIINFSTNCGAEIPSWILNRLKLYRNDAESLEEFGEDVVSEMCLKLKAGGVKNFHFYTMNRVEP</sequence>
<keyword evidence="5" id="KW-0285">Flavoprotein</keyword>
<evidence type="ECO:0000256" key="10">
    <source>
        <dbReference type="ARBA" id="ARBA00034478"/>
    </source>
</evidence>
<dbReference type="GO" id="GO:0035999">
    <property type="term" value="P:tetrahydrofolate interconversion"/>
    <property type="evidence" value="ECO:0007669"/>
    <property type="project" value="UniProtKB-UniPathway"/>
</dbReference>
<dbReference type="PANTHER" id="PTHR45754">
    <property type="entry name" value="METHYLENETETRAHYDROFOLATE REDUCTASE"/>
    <property type="match status" value="1"/>
</dbReference>
<dbReference type="Pfam" id="PF02219">
    <property type="entry name" value="MTHFR"/>
    <property type="match status" value="1"/>
</dbReference>
<evidence type="ECO:0000256" key="4">
    <source>
        <dbReference type="ARBA" id="ARBA00022605"/>
    </source>
</evidence>
<dbReference type="GO" id="GO:0005829">
    <property type="term" value="C:cytosol"/>
    <property type="evidence" value="ECO:0007669"/>
    <property type="project" value="InterPro"/>
</dbReference>
<dbReference type="GO" id="GO:0106312">
    <property type="term" value="F:methylenetetrahydrofolate reductase (NADH) activity"/>
    <property type="evidence" value="ECO:0007669"/>
    <property type="project" value="UniProtKB-EC"/>
</dbReference>
<evidence type="ECO:0000256" key="8">
    <source>
        <dbReference type="ARBA" id="ARBA00023027"/>
    </source>
</evidence>
<reference evidence="12" key="1">
    <citation type="submission" date="2018-05" db="EMBL/GenBank/DDBJ databases">
        <authorList>
            <person name="Lanie J.A."/>
            <person name="Ng W.-L."/>
            <person name="Kazmierczak K.M."/>
            <person name="Andrzejewski T.M."/>
            <person name="Davidsen T.M."/>
            <person name="Wayne K.J."/>
            <person name="Tettelin H."/>
            <person name="Glass J.I."/>
            <person name="Rusch D."/>
            <person name="Podicherti R."/>
            <person name="Tsui H.-C.T."/>
            <person name="Winkler M.E."/>
        </authorList>
    </citation>
    <scope>NUCLEOTIDE SEQUENCE</scope>
</reference>
<proteinExistence type="inferred from homology"/>
<dbReference type="UniPathway" id="UPA00193"/>
<dbReference type="Gene3D" id="3.20.20.220">
    <property type="match status" value="1"/>
</dbReference>
<organism evidence="12">
    <name type="scientific">marine metagenome</name>
    <dbReference type="NCBI Taxonomy" id="408172"/>
    <lineage>
        <taxon>unclassified sequences</taxon>
        <taxon>metagenomes</taxon>
        <taxon>ecological metagenomes</taxon>
    </lineage>
</organism>
<evidence type="ECO:0000256" key="5">
    <source>
        <dbReference type="ARBA" id="ARBA00022630"/>
    </source>
</evidence>